<keyword evidence="2" id="KW-1185">Reference proteome</keyword>
<protein>
    <recommendedName>
        <fullName evidence="1">F-box domain-containing protein</fullName>
    </recommendedName>
</protein>
<evidence type="ECO:0000259" key="1">
    <source>
        <dbReference type="PROSITE" id="PS50181"/>
    </source>
</evidence>
<dbReference type="Pfam" id="PF24467">
    <property type="entry name" value="ARM_FBXO47"/>
    <property type="match status" value="1"/>
</dbReference>
<dbReference type="PANTHER" id="PTHR34098:SF1">
    <property type="entry name" value="F-BOX ONLY PROTEIN 47"/>
    <property type="match status" value="1"/>
</dbReference>
<dbReference type="WBParaSite" id="TREG1_21460.3">
    <property type="protein sequence ID" value="TREG1_21460.3"/>
    <property type="gene ID" value="TREG1_21460"/>
</dbReference>
<proteinExistence type="predicted"/>
<evidence type="ECO:0000313" key="3">
    <source>
        <dbReference type="WBParaSite" id="TREG1_21460.3"/>
    </source>
</evidence>
<dbReference type="PANTHER" id="PTHR34098">
    <property type="entry name" value="F-BOX ONLY PROTEIN 47"/>
    <property type="match status" value="1"/>
</dbReference>
<dbReference type="AlphaFoldDB" id="A0AA85JC02"/>
<organism evidence="2 3">
    <name type="scientific">Trichobilharzia regenti</name>
    <name type="common">Nasal bird schistosome</name>
    <dbReference type="NCBI Taxonomy" id="157069"/>
    <lineage>
        <taxon>Eukaryota</taxon>
        <taxon>Metazoa</taxon>
        <taxon>Spiralia</taxon>
        <taxon>Lophotrochozoa</taxon>
        <taxon>Platyhelminthes</taxon>
        <taxon>Trematoda</taxon>
        <taxon>Digenea</taxon>
        <taxon>Strigeidida</taxon>
        <taxon>Schistosomatoidea</taxon>
        <taxon>Schistosomatidae</taxon>
        <taxon>Trichobilharzia</taxon>
    </lineage>
</organism>
<dbReference type="InterPro" id="IPR038946">
    <property type="entry name" value="FBXO47"/>
</dbReference>
<evidence type="ECO:0000313" key="2">
    <source>
        <dbReference type="Proteomes" id="UP000050795"/>
    </source>
</evidence>
<sequence>MMSCFSPETEFYVIRETRSTIYYTGLRRESTFDAHLMCTLPFEIRSRILSLLSINDLISLSDSCEEFRRVVEAYCLSKSCRQLSHFYNPHDHESSVTDGLIELTNFYSSVGILFNCIFKGASLCCTLEMLKSNLKRHLPDLMRQFPLQNRRSQVYGRNRKICSMACYRCPSLYLYGIFLKELTSGWSENATDRVFKILVHVCFNQNFWLRLSRVLSQRPAADRRSELAIRLFMRKVFLDPVALPFVDEQNHSPFYTGCRKGTYTLTGNNSLVVEDDSSQEEGRVETKSRRLKKTEDAILLQNPRAAAANSYYNSAGPSTNSVKSAKSSRYVAGPSSSSVVLPSQVSSFRSSEPSWKYNWKASGILKKILKNFDVKKQARLLFILYGPISRGYLMWRTVCRNTAADGNQLLTCFGELGGVICNMFYSGLWTSADVIRIFDNITVLPNEWLSENIACLMYCSGPNVGSVIMRNKSRKGKFSEAARTLTSLCLVQVKIKAKPKYFVPLITETFNAAKKNDKPRFLDQLSESFQNIMFELYEEDGVEDRLEDFCTIIRAQSQFLRALMAYLYED</sequence>
<dbReference type="InterPro" id="IPR001810">
    <property type="entry name" value="F-box_dom"/>
</dbReference>
<feature type="domain" description="F-box" evidence="1">
    <location>
        <begin position="34"/>
        <end position="83"/>
    </location>
</feature>
<accession>A0AA85JC02</accession>
<name>A0AA85JC02_TRIRE</name>
<dbReference type="PROSITE" id="PS50181">
    <property type="entry name" value="FBOX"/>
    <property type="match status" value="1"/>
</dbReference>
<reference evidence="3" key="2">
    <citation type="submission" date="2023-11" db="UniProtKB">
        <authorList>
            <consortium name="WormBaseParasite"/>
        </authorList>
    </citation>
    <scope>IDENTIFICATION</scope>
</reference>
<dbReference type="Proteomes" id="UP000050795">
    <property type="component" value="Unassembled WGS sequence"/>
</dbReference>
<reference evidence="2" key="1">
    <citation type="submission" date="2022-06" db="EMBL/GenBank/DDBJ databases">
        <authorList>
            <person name="Berger JAMES D."/>
            <person name="Berger JAMES D."/>
        </authorList>
    </citation>
    <scope>NUCLEOTIDE SEQUENCE [LARGE SCALE GENOMIC DNA]</scope>
</reference>
<dbReference type="InterPro" id="IPR056622">
    <property type="entry name" value="ARM_FBXO47"/>
</dbReference>